<dbReference type="EMBL" id="MFGO01000035">
    <property type="protein sequence ID" value="OGF40176.1"/>
    <property type="molecule type" value="Genomic_DNA"/>
</dbReference>
<sequence>MIDEKFTSAGGSEAHYNLFSRVGSVLHRAESGARFVIIGLSVSMGSHVGEIGQERGYMG</sequence>
<dbReference type="Proteomes" id="UP000177579">
    <property type="component" value="Unassembled WGS sequence"/>
</dbReference>
<gene>
    <name evidence="1" type="ORF">A2531_06555</name>
</gene>
<organism evidence="1 2">
    <name type="scientific">Candidatus Falkowbacteria bacterium RIFOXYD2_FULL_34_120</name>
    <dbReference type="NCBI Taxonomy" id="1798007"/>
    <lineage>
        <taxon>Bacteria</taxon>
        <taxon>Candidatus Falkowiibacteriota</taxon>
    </lineage>
</organism>
<evidence type="ECO:0000313" key="1">
    <source>
        <dbReference type="EMBL" id="OGF40176.1"/>
    </source>
</evidence>
<proteinExistence type="predicted"/>
<reference evidence="1 2" key="1">
    <citation type="journal article" date="2016" name="Nat. Commun.">
        <title>Thousands of microbial genomes shed light on interconnected biogeochemical processes in an aquifer system.</title>
        <authorList>
            <person name="Anantharaman K."/>
            <person name="Brown C.T."/>
            <person name="Hug L.A."/>
            <person name="Sharon I."/>
            <person name="Castelle C.J."/>
            <person name="Probst A.J."/>
            <person name="Thomas B.C."/>
            <person name="Singh A."/>
            <person name="Wilkins M.J."/>
            <person name="Karaoz U."/>
            <person name="Brodie E.L."/>
            <person name="Williams K.H."/>
            <person name="Hubbard S.S."/>
            <person name="Banfield J.F."/>
        </authorList>
    </citation>
    <scope>NUCLEOTIDE SEQUENCE [LARGE SCALE GENOMIC DNA]</scope>
</reference>
<dbReference type="AlphaFoldDB" id="A0A1F5TMR7"/>
<evidence type="ECO:0000313" key="2">
    <source>
        <dbReference type="Proteomes" id="UP000177579"/>
    </source>
</evidence>
<accession>A0A1F5TMR7</accession>
<comment type="caution">
    <text evidence="1">The sequence shown here is derived from an EMBL/GenBank/DDBJ whole genome shotgun (WGS) entry which is preliminary data.</text>
</comment>
<protein>
    <submittedName>
        <fullName evidence="1">Uncharacterized protein</fullName>
    </submittedName>
</protein>
<name>A0A1F5TMR7_9BACT</name>